<dbReference type="GO" id="GO:0015031">
    <property type="term" value="P:protein transport"/>
    <property type="evidence" value="ECO:0007669"/>
    <property type="project" value="UniProtKB-KW"/>
</dbReference>
<keyword evidence="7" id="KW-0863">Zinc-finger</keyword>
<comment type="subcellular location">
    <subcellularLocation>
        <location evidence="1">Peroxisome membrane</location>
        <topology evidence="1">Multi-pass membrane protein</topology>
    </subcellularLocation>
</comment>
<gene>
    <name evidence="14" type="ORF">SBAD_LOCUS9850</name>
</gene>
<evidence type="ECO:0000256" key="12">
    <source>
        <dbReference type="ARBA" id="ARBA00023140"/>
    </source>
</evidence>
<keyword evidence="11" id="KW-0472">Membrane</keyword>
<keyword evidence="9" id="KW-0653">Protein transport</keyword>
<reference evidence="16" key="1">
    <citation type="submission" date="2016-06" db="UniProtKB">
        <authorList>
            <consortium name="WormBaseParasite"/>
        </authorList>
    </citation>
    <scope>IDENTIFICATION</scope>
</reference>
<keyword evidence="10" id="KW-1133">Transmembrane helix</keyword>
<evidence type="ECO:0000313" key="14">
    <source>
        <dbReference type="EMBL" id="VDP26659.1"/>
    </source>
</evidence>
<dbReference type="Proteomes" id="UP000270296">
    <property type="component" value="Unassembled WGS sequence"/>
</dbReference>
<comment type="pathway">
    <text evidence="2">Protein modification; protein ubiquitination.</text>
</comment>
<dbReference type="AlphaFoldDB" id="A0A183J1V2"/>
<comment type="similarity">
    <text evidence="3">Belongs to the pex2/pex10/pex12 family.</text>
</comment>
<dbReference type="GO" id="GO:0005778">
    <property type="term" value="C:peroxisomal membrane"/>
    <property type="evidence" value="ECO:0007669"/>
    <property type="project" value="UniProtKB-SubCell"/>
</dbReference>
<organism evidence="16">
    <name type="scientific">Soboliphyme baturini</name>
    <dbReference type="NCBI Taxonomy" id="241478"/>
    <lineage>
        <taxon>Eukaryota</taxon>
        <taxon>Metazoa</taxon>
        <taxon>Ecdysozoa</taxon>
        <taxon>Nematoda</taxon>
        <taxon>Enoplea</taxon>
        <taxon>Dorylaimia</taxon>
        <taxon>Dioctophymatida</taxon>
        <taxon>Dioctophymatoidea</taxon>
        <taxon>Soboliphymatidae</taxon>
        <taxon>Soboliphyme</taxon>
    </lineage>
</organism>
<evidence type="ECO:0000256" key="2">
    <source>
        <dbReference type="ARBA" id="ARBA00004906"/>
    </source>
</evidence>
<keyword evidence="8" id="KW-0862">Zinc</keyword>
<evidence type="ECO:0000313" key="16">
    <source>
        <dbReference type="WBParaSite" id="SBAD_0001020101-mRNA-1"/>
    </source>
</evidence>
<dbReference type="WBParaSite" id="SBAD_0001020101-mRNA-1">
    <property type="protein sequence ID" value="SBAD_0001020101-mRNA-1"/>
    <property type="gene ID" value="SBAD_0001020101"/>
</dbReference>
<evidence type="ECO:0000256" key="3">
    <source>
        <dbReference type="ARBA" id="ARBA00008704"/>
    </source>
</evidence>
<keyword evidence="12" id="KW-0576">Peroxisome</keyword>
<evidence type="ECO:0000256" key="10">
    <source>
        <dbReference type="ARBA" id="ARBA00022989"/>
    </source>
</evidence>
<keyword evidence="15" id="KW-1185">Reference proteome</keyword>
<evidence type="ECO:0000256" key="5">
    <source>
        <dbReference type="ARBA" id="ARBA00022692"/>
    </source>
</evidence>
<keyword evidence="5" id="KW-0812">Transmembrane</keyword>
<dbReference type="InterPro" id="IPR006845">
    <property type="entry name" value="Pex_N"/>
</dbReference>
<evidence type="ECO:0000259" key="13">
    <source>
        <dbReference type="Pfam" id="PF04757"/>
    </source>
</evidence>
<dbReference type="EMBL" id="UZAM01013260">
    <property type="protein sequence ID" value="VDP26659.1"/>
    <property type="molecule type" value="Genomic_DNA"/>
</dbReference>
<evidence type="ECO:0000256" key="8">
    <source>
        <dbReference type="ARBA" id="ARBA00022833"/>
    </source>
</evidence>
<proteinExistence type="inferred from homology"/>
<evidence type="ECO:0000313" key="15">
    <source>
        <dbReference type="Proteomes" id="UP000270296"/>
    </source>
</evidence>
<feature type="domain" description="Pex N-terminal" evidence="13">
    <location>
        <begin position="24"/>
        <end position="100"/>
    </location>
</feature>
<evidence type="ECO:0000256" key="6">
    <source>
        <dbReference type="ARBA" id="ARBA00022723"/>
    </source>
</evidence>
<name>A0A183J1V2_9BILA</name>
<evidence type="ECO:0000256" key="11">
    <source>
        <dbReference type="ARBA" id="ARBA00023136"/>
    </source>
</evidence>
<keyword evidence="6" id="KW-0479">Metal-binding</keyword>
<evidence type="ECO:0000256" key="1">
    <source>
        <dbReference type="ARBA" id="ARBA00004585"/>
    </source>
</evidence>
<dbReference type="Pfam" id="PF04757">
    <property type="entry name" value="Pex2_Pex12"/>
    <property type="match status" value="1"/>
</dbReference>
<accession>A0A183J1V2</accession>
<evidence type="ECO:0000256" key="9">
    <source>
        <dbReference type="ARBA" id="ARBA00022927"/>
    </source>
</evidence>
<dbReference type="OrthoDB" id="1701437at2759"/>
<protein>
    <submittedName>
        <fullName evidence="16">Pex2_Pex12 domain-containing protein</fullName>
    </submittedName>
</protein>
<reference evidence="14 15" key="2">
    <citation type="submission" date="2018-11" db="EMBL/GenBank/DDBJ databases">
        <authorList>
            <consortium name="Pathogen Informatics"/>
        </authorList>
    </citation>
    <scope>NUCLEOTIDE SEQUENCE [LARGE SCALE GENOMIC DNA]</scope>
</reference>
<dbReference type="GO" id="GO:0008270">
    <property type="term" value="F:zinc ion binding"/>
    <property type="evidence" value="ECO:0007669"/>
    <property type="project" value="UniProtKB-KW"/>
</dbReference>
<sequence>MALRIPQLEARKRDEKILDYFLSDLLRLAVNFPIFDSREDEMKLALKTFLWYFSIWKRGQTFGQKTLNMSYRKAGNPILSHQRVVYLLIDVILPYLTEKWAFQRFTKYV</sequence>
<evidence type="ECO:0000256" key="7">
    <source>
        <dbReference type="ARBA" id="ARBA00022771"/>
    </source>
</evidence>
<keyword evidence="4" id="KW-0813">Transport</keyword>
<evidence type="ECO:0000256" key="4">
    <source>
        <dbReference type="ARBA" id="ARBA00022448"/>
    </source>
</evidence>